<dbReference type="Pfam" id="PF02541">
    <property type="entry name" value="Ppx-GppA"/>
    <property type="match status" value="1"/>
</dbReference>
<dbReference type="Gene3D" id="3.30.420.40">
    <property type="match status" value="1"/>
</dbReference>
<keyword evidence="3" id="KW-1185">Reference proteome</keyword>
<organism evidence="2 3">
    <name type="scientific">Amycolatopsis echigonensis</name>
    <dbReference type="NCBI Taxonomy" id="2576905"/>
    <lineage>
        <taxon>Bacteria</taxon>
        <taxon>Bacillati</taxon>
        <taxon>Actinomycetota</taxon>
        <taxon>Actinomycetes</taxon>
        <taxon>Pseudonocardiales</taxon>
        <taxon>Pseudonocardiaceae</taxon>
        <taxon>Amycolatopsis</taxon>
    </lineage>
</organism>
<dbReference type="Proteomes" id="UP000233750">
    <property type="component" value="Unassembled WGS sequence"/>
</dbReference>
<dbReference type="PANTHER" id="PTHR30005">
    <property type="entry name" value="EXOPOLYPHOSPHATASE"/>
    <property type="match status" value="1"/>
</dbReference>
<dbReference type="InterPro" id="IPR003695">
    <property type="entry name" value="Ppx_GppA_N"/>
</dbReference>
<evidence type="ECO:0000313" key="3">
    <source>
        <dbReference type="Proteomes" id="UP000233750"/>
    </source>
</evidence>
<dbReference type="InterPro" id="IPR043129">
    <property type="entry name" value="ATPase_NBD"/>
</dbReference>
<dbReference type="AlphaFoldDB" id="A0A2N3WJZ5"/>
<dbReference type="PANTHER" id="PTHR30005:SF13">
    <property type="entry name" value="EXOPOLYPHOSPHATASE 2"/>
    <property type="match status" value="1"/>
</dbReference>
<protein>
    <submittedName>
        <fullName evidence="2">Exopolyphosphatase/guanosine-5'-triphosphate, 3'-diphosphate pyrophosphatase</fullName>
    </submittedName>
</protein>
<dbReference type="Gene3D" id="3.30.420.150">
    <property type="entry name" value="Exopolyphosphatase. Domain 2"/>
    <property type="match status" value="1"/>
</dbReference>
<dbReference type="EMBL" id="PJMY01000003">
    <property type="protein sequence ID" value="PKV94200.1"/>
    <property type="molecule type" value="Genomic_DNA"/>
</dbReference>
<dbReference type="SUPFAM" id="SSF53067">
    <property type="entry name" value="Actin-like ATPase domain"/>
    <property type="match status" value="2"/>
</dbReference>
<gene>
    <name evidence="2" type="ORF">ATK30_5073</name>
</gene>
<reference evidence="2 3" key="1">
    <citation type="submission" date="2017-12" db="EMBL/GenBank/DDBJ databases">
        <title>Sequencing the genomes of 1000 Actinobacteria strains.</title>
        <authorList>
            <person name="Klenk H.-P."/>
        </authorList>
    </citation>
    <scope>NUCLEOTIDE SEQUENCE [LARGE SCALE GENOMIC DNA]</scope>
    <source>
        <strain evidence="2 3">DSM 45165</strain>
    </source>
</reference>
<sequence length="333" mass="35509">MPAWPARRRRPSKVGDMPRVAAIDCGTNSIRLLVAELTPRHDGTVDLRDLHREMRIVRLGQGVDATGRLAPEALERTRAALADYTVAARRKGVEKVRMVATSATRDASNRDEFFAMTRETLGVEAEVISGDEEARLSFTGAVGEQDPDDGPFVVVDVGGGSTELVLGTWNGREAEVIAAKSVDIGCVRITERALKDDPPTADEIAAARELARGILAEAFDVVDVAKARTWIGVAGTVTTLSAVSLALPEYDSERIHLSKLTHGEIDRVAENLLAADRATRAENPVIHPGRVDVIGGGAVVVQVLAEELAARGGPDQLVVSEHDILDGIALSLA</sequence>
<dbReference type="GO" id="GO:0016462">
    <property type="term" value="F:pyrophosphatase activity"/>
    <property type="evidence" value="ECO:0007669"/>
    <property type="project" value="TreeGrafter"/>
</dbReference>
<accession>A0A2N3WJZ5</accession>
<proteinExistence type="predicted"/>
<comment type="caution">
    <text evidence="2">The sequence shown here is derived from an EMBL/GenBank/DDBJ whole genome shotgun (WGS) entry which is preliminary data.</text>
</comment>
<dbReference type="CDD" id="cd24119">
    <property type="entry name" value="ASKHA_NBD_MtPPX2-like"/>
    <property type="match status" value="1"/>
</dbReference>
<evidence type="ECO:0000259" key="1">
    <source>
        <dbReference type="Pfam" id="PF02541"/>
    </source>
</evidence>
<feature type="domain" description="Ppx/GppA phosphatase N-terminal" evidence="1">
    <location>
        <begin position="44"/>
        <end position="330"/>
    </location>
</feature>
<evidence type="ECO:0000313" key="2">
    <source>
        <dbReference type="EMBL" id="PKV94200.1"/>
    </source>
</evidence>
<dbReference type="InterPro" id="IPR050273">
    <property type="entry name" value="GppA/Ppx_hydrolase"/>
</dbReference>
<name>A0A2N3WJZ5_9PSEU</name>